<sequence>MAEVVGWLVLIVGLLVSVALHELGHMIPAKRFGVRVSEYFVGFGPKIWSRKGKETEYGLKAIPLGGYVRLIGMIPPADRVKPVRGTGRVARLIADTREASVEEIPEGQDHRAFYHLTWWRKAIVMFGGPVVNLIIGVLLFTGVLFAMGTAGDPTLTVRSVSECVTAVDQVECTADDPVAPAAAAGLEAGDTITAVDGTAVSTWEDFTSYVAARPDQEIILTVERAGDELELAITPALRERYVFEDDYTVATDAAGDPVTEEVGFVGLSPVTPTEHSLGAGLEYTGYVFTATVDAVAHLPSKVYDVALAATGAEERGTDSLMSVVGVGRVAGEISAADVDGYGIGGKVADMLMLLGSLNIALFAFNMIPLVPLDGGHIASAFWQGIKNGWARLRGLPRPAPVDVARMMPVAYGVFALLLAMGAILIYADIVAPVSVV</sequence>
<evidence type="ECO:0000313" key="15">
    <source>
        <dbReference type="Proteomes" id="UP000183315"/>
    </source>
</evidence>
<dbReference type="GO" id="GO:0004222">
    <property type="term" value="F:metalloendopeptidase activity"/>
    <property type="evidence" value="ECO:0007669"/>
    <property type="project" value="InterPro"/>
</dbReference>
<evidence type="ECO:0000256" key="5">
    <source>
        <dbReference type="ARBA" id="ARBA00022692"/>
    </source>
</evidence>
<feature type="transmembrane region" description="Helical" evidence="11">
    <location>
        <begin position="351"/>
        <end position="370"/>
    </location>
</feature>
<evidence type="ECO:0000256" key="1">
    <source>
        <dbReference type="ARBA" id="ARBA00001947"/>
    </source>
</evidence>
<dbReference type="PANTHER" id="PTHR42837">
    <property type="entry name" value="REGULATOR OF SIGMA-E PROTEASE RSEP"/>
    <property type="match status" value="1"/>
</dbReference>
<keyword evidence="8 11" id="KW-1133">Transmembrane helix</keyword>
<dbReference type="PANTHER" id="PTHR42837:SF2">
    <property type="entry name" value="MEMBRANE METALLOPROTEASE ARASP2, CHLOROPLASTIC-RELATED"/>
    <property type="match status" value="1"/>
</dbReference>
<evidence type="ECO:0000259" key="12">
    <source>
        <dbReference type="Pfam" id="PF02163"/>
    </source>
</evidence>
<dbReference type="Gene3D" id="2.30.42.10">
    <property type="match status" value="1"/>
</dbReference>
<dbReference type="OrthoDB" id="9782003at2"/>
<evidence type="ECO:0000259" key="13">
    <source>
        <dbReference type="Pfam" id="PF17820"/>
    </source>
</evidence>
<dbReference type="CDD" id="cd06163">
    <property type="entry name" value="S2P-M50_PDZ_RseP-like"/>
    <property type="match status" value="1"/>
</dbReference>
<evidence type="ECO:0000256" key="3">
    <source>
        <dbReference type="ARBA" id="ARBA00007931"/>
    </source>
</evidence>
<comment type="cofactor">
    <cofactor evidence="1">
        <name>Zn(2+)</name>
        <dbReference type="ChEBI" id="CHEBI:29105"/>
    </cofactor>
</comment>
<evidence type="ECO:0000256" key="2">
    <source>
        <dbReference type="ARBA" id="ARBA00004141"/>
    </source>
</evidence>
<keyword evidence="15" id="KW-1185">Reference proteome</keyword>
<dbReference type="RefSeq" id="WP_042215403.1">
    <property type="nucleotide sequence ID" value="NZ_BBLU01000010.1"/>
</dbReference>
<dbReference type="Pfam" id="PF02163">
    <property type="entry name" value="Peptidase_M50"/>
    <property type="match status" value="1"/>
</dbReference>
<evidence type="ECO:0000256" key="9">
    <source>
        <dbReference type="ARBA" id="ARBA00023049"/>
    </source>
</evidence>
<dbReference type="CDD" id="cd23081">
    <property type="entry name" value="cpPDZ_EcRseP-like"/>
    <property type="match status" value="1"/>
</dbReference>
<dbReference type="InterPro" id="IPR041489">
    <property type="entry name" value="PDZ_6"/>
</dbReference>
<dbReference type="InterPro" id="IPR008915">
    <property type="entry name" value="Peptidase_M50"/>
</dbReference>
<accession>A0A1H6ZHQ5</accession>
<dbReference type="eggNOG" id="COG0750">
    <property type="taxonomic scope" value="Bacteria"/>
</dbReference>
<evidence type="ECO:0000256" key="4">
    <source>
        <dbReference type="ARBA" id="ARBA00022670"/>
    </source>
</evidence>
<evidence type="ECO:0000313" key="14">
    <source>
        <dbReference type="EMBL" id="SEJ49090.1"/>
    </source>
</evidence>
<dbReference type="Proteomes" id="UP000183315">
    <property type="component" value="Unassembled WGS sequence"/>
</dbReference>
<keyword evidence="10 11" id="KW-0472">Membrane</keyword>
<dbReference type="EMBL" id="FNZI01000004">
    <property type="protein sequence ID" value="SEJ49090.1"/>
    <property type="molecule type" value="Genomic_DNA"/>
</dbReference>
<feature type="transmembrane region" description="Helical" evidence="11">
    <location>
        <begin position="409"/>
        <end position="431"/>
    </location>
</feature>
<proteinExistence type="inferred from homology"/>
<reference evidence="15" key="1">
    <citation type="submission" date="2016-10" db="EMBL/GenBank/DDBJ databases">
        <authorList>
            <person name="Varghese N."/>
        </authorList>
    </citation>
    <scope>NUCLEOTIDE SEQUENCE [LARGE SCALE GENOMIC DNA]</scope>
    <source>
        <strain evidence="15">DSM 24868</strain>
    </source>
</reference>
<evidence type="ECO:0000256" key="11">
    <source>
        <dbReference type="SAM" id="Phobius"/>
    </source>
</evidence>
<keyword evidence="6" id="KW-0378">Hydrolase</keyword>
<dbReference type="SUPFAM" id="SSF50156">
    <property type="entry name" value="PDZ domain-like"/>
    <property type="match status" value="1"/>
</dbReference>
<dbReference type="GO" id="GO:0006508">
    <property type="term" value="P:proteolysis"/>
    <property type="evidence" value="ECO:0007669"/>
    <property type="project" value="UniProtKB-KW"/>
</dbReference>
<evidence type="ECO:0000256" key="6">
    <source>
        <dbReference type="ARBA" id="ARBA00022801"/>
    </source>
</evidence>
<dbReference type="STRING" id="1043493.SAMN05421637_1992"/>
<keyword evidence="4 14" id="KW-0645">Protease</keyword>
<evidence type="ECO:0000256" key="8">
    <source>
        <dbReference type="ARBA" id="ARBA00022989"/>
    </source>
</evidence>
<comment type="subcellular location">
    <subcellularLocation>
        <location evidence="2">Membrane</location>
        <topology evidence="2">Multi-pass membrane protein</topology>
    </subcellularLocation>
</comment>
<feature type="domain" description="PDZ" evidence="13">
    <location>
        <begin position="179"/>
        <end position="224"/>
    </location>
</feature>
<dbReference type="InterPro" id="IPR036034">
    <property type="entry name" value="PDZ_sf"/>
</dbReference>
<name>A0A1H6ZHQ5_9MICO</name>
<dbReference type="GO" id="GO:0016020">
    <property type="term" value="C:membrane"/>
    <property type="evidence" value="ECO:0007669"/>
    <property type="project" value="UniProtKB-SubCell"/>
</dbReference>
<dbReference type="InterPro" id="IPR004387">
    <property type="entry name" value="Pept_M50_Zn"/>
</dbReference>
<evidence type="ECO:0000256" key="10">
    <source>
        <dbReference type="ARBA" id="ARBA00023136"/>
    </source>
</evidence>
<feature type="transmembrane region" description="Helical" evidence="11">
    <location>
        <begin position="123"/>
        <end position="146"/>
    </location>
</feature>
<keyword evidence="9 14" id="KW-0482">Metalloprotease</keyword>
<comment type="similarity">
    <text evidence="3">Belongs to the peptidase M50B family.</text>
</comment>
<keyword evidence="7" id="KW-0862">Zinc</keyword>
<dbReference type="AlphaFoldDB" id="A0A1H6ZHQ5"/>
<gene>
    <name evidence="14" type="ORF">SAMN05421637_1992</name>
</gene>
<organism evidence="14 15">
    <name type="scientific">Demequina mangrovi</name>
    <dbReference type="NCBI Taxonomy" id="1043493"/>
    <lineage>
        <taxon>Bacteria</taxon>
        <taxon>Bacillati</taxon>
        <taxon>Actinomycetota</taxon>
        <taxon>Actinomycetes</taxon>
        <taxon>Micrococcales</taxon>
        <taxon>Demequinaceae</taxon>
        <taxon>Demequina</taxon>
    </lineage>
</organism>
<protein>
    <submittedName>
        <fullName evidence="14">RIP metalloprotease RseP</fullName>
    </submittedName>
</protein>
<feature type="domain" description="Peptidase M50" evidence="12">
    <location>
        <begin position="10"/>
        <end position="386"/>
    </location>
</feature>
<dbReference type="Pfam" id="PF17820">
    <property type="entry name" value="PDZ_6"/>
    <property type="match status" value="1"/>
</dbReference>
<evidence type="ECO:0000256" key="7">
    <source>
        <dbReference type="ARBA" id="ARBA00022833"/>
    </source>
</evidence>
<keyword evidence="5 11" id="KW-0812">Transmembrane</keyword>